<dbReference type="SUPFAM" id="SSF81301">
    <property type="entry name" value="Nucleotidyltransferase"/>
    <property type="match status" value="1"/>
</dbReference>
<name>A0A511YES9_9FLAO</name>
<evidence type="ECO:0000313" key="2">
    <source>
        <dbReference type="Proteomes" id="UP000321150"/>
    </source>
</evidence>
<dbReference type="AlphaFoldDB" id="A0A511YES9"/>
<dbReference type="InterPro" id="IPR043519">
    <property type="entry name" value="NT_sf"/>
</dbReference>
<dbReference type="Proteomes" id="UP000321150">
    <property type="component" value="Unassembled WGS sequence"/>
</dbReference>
<proteinExistence type="predicted"/>
<evidence type="ECO:0000313" key="1">
    <source>
        <dbReference type="EMBL" id="GEN73676.1"/>
    </source>
</evidence>
<organism evidence="1 2">
    <name type="scientific">Chryseobacterium lathyri</name>
    <dbReference type="NCBI Taxonomy" id="395933"/>
    <lineage>
        <taxon>Bacteria</taxon>
        <taxon>Pseudomonadati</taxon>
        <taxon>Bacteroidota</taxon>
        <taxon>Flavobacteriia</taxon>
        <taxon>Flavobacteriales</taxon>
        <taxon>Weeksellaceae</taxon>
        <taxon>Chryseobacterium group</taxon>
        <taxon>Chryseobacterium</taxon>
    </lineage>
</organism>
<gene>
    <name evidence="1" type="ORF">CLA01_37480</name>
</gene>
<dbReference type="RefSeq" id="WP_111960904.1">
    <property type="nucleotide sequence ID" value="NZ_BJYI01000018.1"/>
</dbReference>
<accession>A0A511YES9</accession>
<comment type="caution">
    <text evidence="1">The sequence shown here is derived from an EMBL/GenBank/DDBJ whole genome shotgun (WGS) entry which is preliminary data.</text>
</comment>
<protein>
    <recommendedName>
        <fullName evidence="3">Polymerase nucleotidyl transferase domain-containing protein</fullName>
    </recommendedName>
</protein>
<evidence type="ECO:0008006" key="3">
    <source>
        <dbReference type="Google" id="ProtNLM"/>
    </source>
</evidence>
<dbReference type="OrthoDB" id="1397801at2"/>
<reference evidence="1 2" key="1">
    <citation type="submission" date="2019-07" db="EMBL/GenBank/DDBJ databases">
        <title>Whole genome shotgun sequence of Chryseobacterium lathyri NBRC 105250.</title>
        <authorList>
            <person name="Hosoyama A."/>
            <person name="Uohara A."/>
            <person name="Ohji S."/>
            <person name="Ichikawa N."/>
        </authorList>
    </citation>
    <scope>NUCLEOTIDE SEQUENCE [LARGE SCALE GENOMIC DNA]</scope>
    <source>
        <strain evidence="1 2">NBRC 105250</strain>
    </source>
</reference>
<dbReference type="EMBL" id="BJYI01000018">
    <property type="protein sequence ID" value="GEN73676.1"/>
    <property type="molecule type" value="Genomic_DNA"/>
</dbReference>
<sequence length="506" mass="59933">MKNSIIKDVLIFFAEKDVNCIFLTGSVLSEKKFTEKSDIDVVILTSEINTSYTEKILVKKRLYEFIFLSTADLDQVLKNDILSLKGTLYNMIKTGEIIRDRNAYGKSLKEYVNYLHHILYPFMDINEKNRIFIKVNNYLSDLESNIENYLEQNALINDTVSLLIHYLINQSGEFVGNSKNKLNVLNKLYPDLYVQLERVVKKAINTSDSRDFVTLVKNVLNIKYLDEEYCQKFLGSTIREKEIIIKVEFPLIVINISYHEGNRKFATRFGILSYSIIDNKLELSILVTTSHKNYKIIQILADDYHINTIDIKNIKIKNDYLTNSLRKDSWKFNISFTKYFIDNHDIFLEDKSIIALVLINSILDKINSNIHRSFLKFLFELWFPTAYDINMLFDFFTLLKYKQNILLKYDFKCIQIHNRYQEKKDNFVKLSDELCNILFHKFQDNTDKGGFSTMSAFYNNFAENINDDFLILEQFLTRIFKMIGLHNDKSFYVYFFLKTQYNEYRQ</sequence>